<gene>
    <name evidence="2" type="ORF">METZ01_LOCUS341425</name>
</gene>
<feature type="domain" description="BFD-like [2Fe-2S]-binding" evidence="1">
    <location>
        <begin position="58"/>
        <end position="108"/>
    </location>
</feature>
<evidence type="ECO:0000259" key="1">
    <source>
        <dbReference type="Pfam" id="PF04324"/>
    </source>
</evidence>
<proteinExistence type="predicted"/>
<dbReference type="AlphaFoldDB" id="A0A382QW73"/>
<dbReference type="EMBL" id="UINC01116674">
    <property type="protein sequence ID" value="SVC88571.1"/>
    <property type="molecule type" value="Genomic_DNA"/>
</dbReference>
<evidence type="ECO:0000313" key="2">
    <source>
        <dbReference type="EMBL" id="SVC88571.1"/>
    </source>
</evidence>
<sequence length="124" mass="14071">MRNNPDKADNIKEGIRFSDCTGFLALYGLYCRQESVYIKTTKTILTSEKKIINNFKKVCICRSIKGGTIFKAMEDGSLSFEALRRTIRVGTGNCKAKRCRENIEKMISDFKKDQGVSLKTQTTI</sequence>
<name>A0A382QW73_9ZZZZ</name>
<dbReference type="InterPro" id="IPR007419">
    <property type="entry name" value="BFD-like_2Fe2S-bd_dom"/>
</dbReference>
<dbReference type="InterPro" id="IPR041854">
    <property type="entry name" value="BFD-like_2Fe2S-bd_dom_sf"/>
</dbReference>
<protein>
    <recommendedName>
        <fullName evidence="1">BFD-like [2Fe-2S]-binding domain-containing protein</fullName>
    </recommendedName>
</protein>
<organism evidence="2">
    <name type="scientific">marine metagenome</name>
    <dbReference type="NCBI Taxonomy" id="408172"/>
    <lineage>
        <taxon>unclassified sequences</taxon>
        <taxon>metagenomes</taxon>
        <taxon>ecological metagenomes</taxon>
    </lineage>
</organism>
<reference evidence="2" key="1">
    <citation type="submission" date="2018-05" db="EMBL/GenBank/DDBJ databases">
        <authorList>
            <person name="Lanie J.A."/>
            <person name="Ng W.-L."/>
            <person name="Kazmierczak K.M."/>
            <person name="Andrzejewski T.M."/>
            <person name="Davidsen T.M."/>
            <person name="Wayne K.J."/>
            <person name="Tettelin H."/>
            <person name="Glass J.I."/>
            <person name="Rusch D."/>
            <person name="Podicherti R."/>
            <person name="Tsui H.-C.T."/>
            <person name="Winkler M.E."/>
        </authorList>
    </citation>
    <scope>NUCLEOTIDE SEQUENCE</scope>
</reference>
<dbReference type="Pfam" id="PF04324">
    <property type="entry name" value="Fer2_BFD"/>
    <property type="match status" value="1"/>
</dbReference>
<accession>A0A382QW73</accession>
<dbReference type="Gene3D" id="1.10.10.1100">
    <property type="entry name" value="BFD-like [2Fe-2S]-binding domain"/>
    <property type="match status" value="1"/>
</dbReference>